<keyword evidence="2" id="KW-1185">Reference proteome</keyword>
<dbReference type="Proteomes" id="UP001187531">
    <property type="component" value="Unassembled WGS sequence"/>
</dbReference>
<dbReference type="AlphaFoldDB" id="A0AA88L7E6"/>
<sequence>MPKHKRRIKIMESVCNILEAIPAIELCKLSKKCYVELLDLMGQKRDLELSAGFWPIYKKDEITESAVNGIRPLCKSLSLVLNARKSLDLGSDTGRSAVSLSMDKMSNKPAVEGKMQMPSTFETEAASKTSSSSIVLHKDSNSFELNNSASIQTENTTNDCFSTSVGTSSFSKQFWPHAADGATTSSLVNGK</sequence>
<evidence type="ECO:0000313" key="2">
    <source>
        <dbReference type="Proteomes" id="UP001187531"/>
    </source>
</evidence>
<protein>
    <submittedName>
        <fullName evidence="1">Uncharacterized protein</fullName>
    </submittedName>
</protein>
<organism evidence="1 2">
    <name type="scientific">Artemia franciscana</name>
    <name type="common">Brine shrimp</name>
    <name type="synonym">Artemia sanfranciscana</name>
    <dbReference type="NCBI Taxonomy" id="6661"/>
    <lineage>
        <taxon>Eukaryota</taxon>
        <taxon>Metazoa</taxon>
        <taxon>Ecdysozoa</taxon>
        <taxon>Arthropoda</taxon>
        <taxon>Crustacea</taxon>
        <taxon>Branchiopoda</taxon>
        <taxon>Anostraca</taxon>
        <taxon>Artemiidae</taxon>
        <taxon>Artemia</taxon>
    </lineage>
</organism>
<accession>A0AA88L7E6</accession>
<gene>
    <name evidence="1" type="ORF">QYM36_010357</name>
</gene>
<name>A0AA88L7E6_ARTSF</name>
<reference evidence="1" key="1">
    <citation type="submission" date="2023-07" db="EMBL/GenBank/DDBJ databases">
        <title>Chromosome-level genome assembly of Artemia franciscana.</title>
        <authorList>
            <person name="Jo E."/>
        </authorList>
    </citation>
    <scope>NUCLEOTIDE SEQUENCE</scope>
    <source>
        <tissue evidence="1">Whole body</tissue>
    </source>
</reference>
<dbReference type="EMBL" id="JAVRJZ010000012">
    <property type="protein sequence ID" value="KAK2715754.1"/>
    <property type="molecule type" value="Genomic_DNA"/>
</dbReference>
<evidence type="ECO:0000313" key="1">
    <source>
        <dbReference type="EMBL" id="KAK2715754.1"/>
    </source>
</evidence>
<comment type="caution">
    <text evidence="1">The sequence shown here is derived from an EMBL/GenBank/DDBJ whole genome shotgun (WGS) entry which is preliminary data.</text>
</comment>
<proteinExistence type="predicted"/>